<sequence length="140" mass="16194">MSYDELKAIYDDTSGWLKFIEAKLAVFLTFETGLIYFLIKLNEGHEKNLLFLILGLIGVLVSIILIIGALLPTINKSLNPLYFMSWTDKGYDYTDSIKHEHYKKQIREVAQVSKRKMCFLRYSIIIYVLSIILVVIGTYC</sequence>
<evidence type="ECO:0000256" key="7">
    <source>
        <dbReference type="ARBA" id="ARBA00023136"/>
    </source>
</evidence>
<dbReference type="Proteomes" id="UP000439678">
    <property type="component" value="Unassembled WGS sequence"/>
</dbReference>
<evidence type="ECO:0000313" key="11">
    <source>
        <dbReference type="Proteomes" id="UP000439678"/>
    </source>
</evidence>
<evidence type="ECO:0000256" key="3">
    <source>
        <dbReference type="ARBA" id="ARBA00022692"/>
    </source>
</evidence>
<evidence type="ECO:0000256" key="4">
    <source>
        <dbReference type="ARBA" id="ARBA00022741"/>
    </source>
</evidence>
<dbReference type="AlphaFoldDB" id="A0A6A8UK42"/>
<dbReference type="GO" id="GO:0005886">
    <property type="term" value="C:plasma membrane"/>
    <property type="evidence" value="ECO:0007669"/>
    <property type="project" value="UniProtKB-SubCell"/>
</dbReference>
<dbReference type="InterPro" id="IPR043760">
    <property type="entry name" value="PycTM_dom"/>
</dbReference>
<proteinExistence type="predicted"/>
<feature type="transmembrane region" description="Helical" evidence="8">
    <location>
        <begin position="119"/>
        <end position="139"/>
    </location>
</feature>
<feature type="transmembrane region" description="Helical" evidence="8">
    <location>
        <begin position="51"/>
        <end position="74"/>
    </location>
</feature>
<accession>A0A6A8UK42</accession>
<evidence type="ECO:0000256" key="5">
    <source>
        <dbReference type="ARBA" id="ARBA00022989"/>
    </source>
</evidence>
<dbReference type="Pfam" id="PF18967">
    <property type="entry name" value="PycTM"/>
    <property type="match status" value="1"/>
</dbReference>
<evidence type="ECO:0000259" key="9">
    <source>
        <dbReference type="Pfam" id="PF18967"/>
    </source>
</evidence>
<keyword evidence="2" id="KW-1003">Cell membrane</keyword>
<evidence type="ECO:0000256" key="8">
    <source>
        <dbReference type="SAM" id="Phobius"/>
    </source>
</evidence>
<keyword evidence="6" id="KW-0051">Antiviral defense</keyword>
<dbReference type="GO" id="GO:0000166">
    <property type="term" value="F:nucleotide binding"/>
    <property type="evidence" value="ECO:0007669"/>
    <property type="project" value="UniProtKB-KW"/>
</dbReference>
<keyword evidence="5 8" id="KW-1133">Transmembrane helix</keyword>
<gene>
    <name evidence="10" type="ORF">GMC65_09015</name>
</gene>
<evidence type="ECO:0000256" key="1">
    <source>
        <dbReference type="ARBA" id="ARBA00004236"/>
    </source>
</evidence>
<dbReference type="EMBL" id="WMYO01000009">
    <property type="protein sequence ID" value="MTR28482.1"/>
    <property type="molecule type" value="Genomic_DNA"/>
</dbReference>
<protein>
    <recommendedName>
        <fullName evidence="9">Pycsar effector protein domain-containing protein</fullName>
    </recommendedName>
</protein>
<evidence type="ECO:0000256" key="6">
    <source>
        <dbReference type="ARBA" id="ARBA00023118"/>
    </source>
</evidence>
<keyword evidence="3 8" id="KW-0812">Transmembrane</keyword>
<name>A0A6A8UK42_STRSL</name>
<comment type="caution">
    <text evidence="10">The sequence shown here is derived from an EMBL/GenBank/DDBJ whole genome shotgun (WGS) entry which is preliminary data.</text>
</comment>
<dbReference type="RefSeq" id="WP_148513005.1">
    <property type="nucleotide sequence ID" value="NZ_CABIZY010000008.1"/>
</dbReference>
<evidence type="ECO:0000313" key="10">
    <source>
        <dbReference type="EMBL" id="MTR28482.1"/>
    </source>
</evidence>
<comment type="subcellular location">
    <subcellularLocation>
        <location evidence="1">Cell membrane</location>
    </subcellularLocation>
</comment>
<evidence type="ECO:0000256" key="2">
    <source>
        <dbReference type="ARBA" id="ARBA00022475"/>
    </source>
</evidence>
<keyword evidence="7 8" id="KW-0472">Membrane</keyword>
<reference evidence="10 11" key="1">
    <citation type="journal article" date="2019" name="Nat. Med.">
        <title>A library of human gut bacterial isolates paired with longitudinal multiomics data enables mechanistic microbiome research.</title>
        <authorList>
            <person name="Poyet M."/>
            <person name="Groussin M."/>
            <person name="Gibbons S.M."/>
            <person name="Avila-Pacheco J."/>
            <person name="Jiang X."/>
            <person name="Kearney S.M."/>
            <person name="Perrotta A.R."/>
            <person name="Berdy B."/>
            <person name="Zhao S."/>
            <person name="Lieberman T.D."/>
            <person name="Swanson P.K."/>
            <person name="Smith M."/>
            <person name="Roesemann S."/>
            <person name="Alexander J.E."/>
            <person name="Rich S.A."/>
            <person name="Livny J."/>
            <person name="Vlamakis H."/>
            <person name="Clish C."/>
            <person name="Bullock K."/>
            <person name="Deik A."/>
            <person name="Scott J."/>
            <person name="Pierce K.A."/>
            <person name="Xavier R.J."/>
            <person name="Alm E.J."/>
        </authorList>
    </citation>
    <scope>NUCLEOTIDE SEQUENCE [LARGE SCALE GENOMIC DNA]</scope>
    <source>
        <strain evidence="10 11">BIOML-A4</strain>
    </source>
</reference>
<keyword evidence="4" id="KW-0547">Nucleotide-binding</keyword>
<feature type="domain" description="Pycsar effector protein" evidence="9">
    <location>
        <begin position="6"/>
        <end position="137"/>
    </location>
</feature>
<dbReference type="GO" id="GO:0051607">
    <property type="term" value="P:defense response to virus"/>
    <property type="evidence" value="ECO:0007669"/>
    <property type="project" value="UniProtKB-KW"/>
</dbReference>
<organism evidence="10 11">
    <name type="scientific">Streptococcus salivarius</name>
    <dbReference type="NCBI Taxonomy" id="1304"/>
    <lineage>
        <taxon>Bacteria</taxon>
        <taxon>Bacillati</taxon>
        <taxon>Bacillota</taxon>
        <taxon>Bacilli</taxon>
        <taxon>Lactobacillales</taxon>
        <taxon>Streptococcaceae</taxon>
        <taxon>Streptococcus</taxon>
    </lineage>
</organism>
<feature type="transmembrane region" description="Helical" evidence="8">
    <location>
        <begin position="20"/>
        <end position="39"/>
    </location>
</feature>